<dbReference type="PANTHER" id="PTHR12790">
    <property type="entry name" value="TRANSCRIPTION INITIATION FACTOR IA RRN3"/>
    <property type="match status" value="1"/>
</dbReference>
<dbReference type="Pfam" id="PF05327">
    <property type="entry name" value="RRN3"/>
    <property type="match status" value="1"/>
</dbReference>
<dbReference type="GO" id="GO:0006361">
    <property type="term" value="P:transcription initiation at RNA polymerase I promoter"/>
    <property type="evidence" value="ECO:0007669"/>
    <property type="project" value="InterPro"/>
</dbReference>
<dbReference type="InterPro" id="IPR016024">
    <property type="entry name" value="ARM-type_fold"/>
</dbReference>
<feature type="compositionally biased region" description="Low complexity" evidence="2">
    <location>
        <begin position="585"/>
        <end position="599"/>
    </location>
</feature>
<keyword evidence="4" id="KW-1185">Reference proteome</keyword>
<sequence length="607" mass="69061">MGEEEDYEMMEGEVSYSDSDLVSHFREVLQSVVDPTSAAYDNYEQLLVVLRPSHLGPDEVALLVTSLKALFGAVTCIDHKRHHRLVNLLFGINVWRHGTDVIDAFLDLIVHMASTDTIYVDECLKLLVESFTPPKNLVDTLNQPRGLARKEQVLTRVHSALQYLVIYVPMAALKLPSVVVCKVPPLSRKDGVTGHLKFCTELYVKNMLMLDSGPLREFAGKEILSAVMDLLIELDAAIAWNDIVRVDSCKGIFEMEGENDEAASDDDEDNDDNEIPRTLSQKTLGENATAQLLDSLMVQIFEHLESCARDNRLDQVFETLLGSFKQNVLSLFKPKFAQFVLFYACSMDPGGCGVRFAEELALKFVDDNATLTRMNAVVFLASYLARGKFLEASFVVKMLKRLVEWCCEFCKTQRGSIQVFYHACQAIMYVLCFHMRSIMDDPELKRQLLLMPIELILKHELEPLRVCHADIVKEFLEQAKVVRQLTASQRFMFEDLSEDSGLSSDYQGQKRLDSFFPFDPCLLEKCDRGFIQPTYLYWKYVRRTYHSNEEDSSDEDSEEEFFEEVAARIVDEQDLGECDDAMNKMSISPMPMPSRLRPPSTSPPESP</sequence>
<evidence type="ECO:0000256" key="1">
    <source>
        <dbReference type="ARBA" id="ARBA00010098"/>
    </source>
</evidence>
<dbReference type="EMBL" id="JAKUCV010000008">
    <property type="protein sequence ID" value="KAJ4851605.1"/>
    <property type="molecule type" value="Genomic_DNA"/>
</dbReference>
<accession>A0A9Q0GK62</accession>
<dbReference type="InterPro" id="IPR007991">
    <property type="entry name" value="RNA_pol_I_trans_ini_fac_RRN3"/>
</dbReference>
<evidence type="ECO:0000313" key="3">
    <source>
        <dbReference type="EMBL" id="KAJ4851605.1"/>
    </source>
</evidence>
<feature type="region of interest" description="Disordered" evidence="2">
    <location>
        <begin position="577"/>
        <end position="607"/>
    </location>
</feature>
<dbReference type="GO" id="GO:0005634">
    <property type="term" value="C:nucleus"/>
    <property type="evidence" value="ECO:0007669"/>
    <property type="project" value="TreeGrafter"/>
</dbReference>
<organism evidence="3 4">
    <name type="scientific">Turnera subulata</name>
    <dbReference type="NCBI Taxonomy" id="218843"/>
    <lineage>
        <taxon>Eukaryota</taxon>
        <taxon>Viridiplantae</taxon>
        <taxon>Streptophyta</taxon>
        <taxon>Embryophyta</taxon>
        <taxon>Tracheophyta</taxon>
        <taxon>Spermatophyta</taxon>
        <taxon>Magnoliopsida</taxon>
        <taxon>eudicotyledons</taxon>
        <taxon>Gunneridae</taxon>
        <taxon>Pentapetalae</taxon>
        <taxon>rosids</taxon>
        <taxon>fabids</taxon>
        <taxon>Malpighiales</taxon>
        <taxon>Passifloraceae</taxon>
        <taxon>Turnera</taxon>
    </lineage>
</organism>
<name>A0A9Q0GK62_9ROSI</name>
<dbReference type="GO" id="GO:0001181">
    <property type="term" value="F:RNA polymerase I general transcription initiation factor activity"/>
    <property type="evidence" value="ECO:0007669"/>
    <property type="project" value="InterPro"/>
</dbReference>
<reference evidence="3" key="1">
    <citation type="submission" date="2022-02" db="EMBL/GenBank/DDBJ databases">
        <authorList>
            <person name="Henning P.M."/>
            <person name="McCubbin A.G."/>
            <person name="Shore J.S."/>
        </authorList>
    </citation>
    <scope>NUCLEOTIDE SEQUENCE</scope>
    <source>
        <strain evidence="3">F60SS</strain>
        <tissue evidence="3">Leaves</tissue>
    </source>
</reference>
<dbReference type="PANTHER" id="PTHR12790:SF0">
    <property type="entry name" value="RNA POLYMERASE I-SPECIFIC TRANSCRIPTION INITIATION FACTOR RRN3-RELATED"/>
    <property type="match status" value="1"/>
</dbReference>
<comment type="similarity">
    <text evidence="1">Belongs to the RRN3 family.</text>
</comment>
<dbReference type="Proteomes" id="UP001141552">
    <property type="component" value="Unassembled WGS sequence"/>
</dbReference>
<feature type="region of interest" description="Disordered" evidence="2">
    <location>
        <begin position="257"/>
        <end position="280"/>
    </location>
</feature>
<evidence type="ECO:0000256" key="2">
    <source>
        <dbReference type="SAM" id="MobiDB-lite"/>
    </source>
</evidence>
<dbReference type="GO" id="GO:0001042">
    <property type="term" value="F:RNA polymerase I core binding"/>
    <property type="evidence" value="ECO:0007669"/>
    <property type="project" value="TreeGrafter"/>
</dbReference>
<gene>
    <name evidence="3" type="ORF">Tsubulata_012438</name>
</gene>
<proteinExistence type="inferred from homology"/>
<evidence type="ECO:0008006" key="5">
    <source>
        <dbReference type="Google" id="ProtNLM"/>
    </source>
</evidence>
<dbReference type="AlphaFoldDB" id="A0A9Q0GK62"/>
<dbReference type="SUPFAM" id="SSF48371">
    <property type="entry name" value="ARM repeat"/>
    <property type="match status" value="1"/>
</dbReference>
<protein>
    <recommendedName>
        <fullName evidence="5">RNA polymerase I-specific transcription initiation factor RRN3</fullName>
    </recommendedName>
</protein>
<comment type="caution">
    <text evidence="3">The sequence shown here is derived from an EMBL/GenBank/DDBJ whole genome shotgun (WGS) entry which is preliminary data.</text>
</comment>
<reference evidence="3" key="2">
    <citation type="journal article" date="2023" name="Plants (Basel)">
        <title>Annotation of the Turnera subulata (Passifloraceae) Draft Genome Reveals the S-Locus Evolved after the Divergence of Turneroideae from Passifloroideae in a Stepwise Manner.</title>
        <authorList>
            <person name="Henning P.M."/>
            <person name="Roalson E.H."/>
            <person name="Mir W."/>
            <person name="McCubbin A.G."/>
            <person name="Shore J.S."/>
        </authorList>
    </citation>
    <scope>NUCLEOTIDE SEQUENCE</scope>
    <source>
        <strain evidence="3">F60SS</strain>
    </source>
</reference>
<evidence type="ECO:0000313" key="4">
    <source>
        <dbReference type="Proteomes" id="UP001141552"/>
    </source>
</evidence>
<dbReference type="OrthoDB" id="26970at2759"/>
<feature type="compositionally biased region" description="Acidic residues" evidence="2">
    <location>
        <begin position="257"/>
        <end position="273"/>
    </location>
</feature>